<keyword evidence="4" id="KW-1185">Reference proteome</keyword>
<dbReference type="EMBL" id="RFFI01000030">
    <property type="protein sequence ID" value="RMI12768.1"/>
    <property type="molecule type" value="Genomic_DNA"/>
</dbReference>
<dbReference type="CDD" id="cd08983">
    <property type="entry name" value="GH43_Bt3655-like"/>
    <property type="match status" value="1"/>
</dbReference>
<dbReference type="InterPro" id="IPR050727">
    <property type="entry name" value="GH43_arabinanases"/>
</dbReference>
<evidence type="ECO:0000313" key="3">
    <source>
        <dbReference type="EMBL" id="RMI12768.1"/>
    </source>
</evidence>
<comment type="caution">
    <text evidence="3">The sequence shown here is derived from an EMBL/GenBank/DDBJ whole genome shotgun (WGS) entry which is preliminary data.</text>
</comment>
<evidence type="ECO:0000256" key="1">
    <source>
        <dbReference type="SAM" id="MobiDB-lite"/>
    </source>
</evidence>
<dbReference type="Pfam" id="PF07532">
    <property type="entry name" value="Big_4"/>
    <property type="match status" value="1"/>
</dbReference>
<accession>A0A3M2JRB7</accession>
<dbReference type="InterPro" id="IPR023296">
    <property type="entry name" value="Glyco_hydro_beta-prop_sf"/>
</dbReference>
<dbReference type="Proteomes" id="UP000269289">
    <property type="component" value="Unassembled WGS sequence"/>
</dbReference>
<dbReference type="InterPro" id="IPR011081">
    <property type="entry name" value="Big_4"/>
</dbReference>
<dbReference type="AlphaFoldDB" id="A0A3M2JRB7"/>
<dbReference type="PANTHER" id="PTHR43301:SF3">
    <property type="entry name" value="ARABINAN ENDO-1,5-ALPHA-L-ARABINOSIDASE A-RELATED"/>
    <property type="match status" value="1"/>
</dbReference>
<proteinExistence type="predicted"/>
<feature type="compositionally biased region" description="Basic and acidic residues" evidence="1">
    <location>
        <begin position="10"/>
        <end position="21"/>
    </location>
</feature>
<dbReference type="SUPFAM" id="SSF75005">
    <property type="entry name" value="Arabinanase/levansucrase/invertase"/>
    <property type="match status" value="1"/>
</dbReference>
<organism evidence="3 4">
    <name type="scientific">Cellulomonas triticagri</name>
    <dbReference type="NCBI Taxonomy" id="2483352"/>
    <lineage>
        <taxon>Bacteria</taxon>
        <taxon>Bacillati</taxon>
        <taxon>Actinomycetota</taxon>
        <taxon>Actinomycetes</taxon>
        <taxon>Micrococcales</taxon>
        <taxon>Cellulomonadaceae</taxon>
        <taxon>Cellulomonas</taxon>
    </lineage>
</organism>
<feature type="domain" description="Bacterial Ig-like" evidence="2">
    <location>
        <begin position="380"/>
        <end position="431"/>
    </location>
</feature>
<evidence type="ECO:0000259" key="2">
    <source>
        <dbReference type="Pfam" id="PF07532"/>
    </source>
</evidence>
<protein>
    <recommendedName>
        <fullName evidence="2">Bacterial Ig-like domain-containing protein</fullName>
    </recommendedName>
</protein>
<reference evidence="3 4" key="1">
    <citation type="submission" date="2018-10" db="EMBL/GenBank/DDBJ databases">
        <title>Isolation, diversity and antifungal activity of actinobacteria from wheat.</title>
        <authorList>
            <person name="Han C."/>
        </authorList>
    </citation>
    <scope>NUCLEOTIDE SEQUENCE [LARGE SCALE GENOMIC DNA]</scope>
    <source>
        <strain evidence="3 4">NEAU-YY56</strain>
    </source>
</reference>
<dbReference type="Gene3D" id="2.115.10.20">
    <property type="entry name" value="Glycosyl hydrolase domain, family 43"/>
    <property type="match status" value="1"/>
</dbReference>
<evidence type="ECO:0000313" key="4">
    <source>
        <dbReference type="Proteomes" id="UP000269289"/>
    </source>
</evidence>
<feature type="region of interest" description="Disordered" evidence="1">
    <location>
        <begin position="1"/>
        <end position="21"/>
    </location>
</feature>
<gene>
    <name evidence="3" type="ORF">EBM89_07455</name>
</gene>
<name>A0A3M2JRB7_9CELL</name>
<sequence>MPVPGSASLRQDEVMTSDDARPGDPYGYLLVHFVEDPDGFAERIHLDVSAGDDPTSWVPLNGGRPVLASHLGTTGVRDPYLVQDPHGRSYVVATDLRVFHDRPGGVTDAPDDAPDGYVPWYEHRWLSRDLVVWASDDLVEWSEPWLLRVAPPTAGRAWAPEATWVEDYDGRGSSGFALYWSSTVFADDDPDRSGTPTSDTLVAFTADFTQADLDARNPDGPGLMHRAQGEVDAIDASVRTVDGVTYRAIKENGPGARGVVFARTTAREWWRAGTDWQVLQTRIGADEYGEVEAPLFFRHHDGRAWTLMVDQYGERGQGYRAFTTTDPDAAEPWRSLGPSAMSGMVPPTKHGGVLPLTRAAYDAVRAGDVRSATDPEPVGATPGTVPALPPTVAATASDGRTRLTAVTWDPVDPAALRPGAVVEVRGVVAGYAAQRDGVQNDDTWAPDPERPRTLVVTRPVTVTQRIEVSGSAAAG</sequence>
<dbReference type="PANTHER" id="PTHR43301">
    <property type="entry name" value="ARABINAN ENDO-1,5-ALPHA-L-ARABINOSIDASE"/>
    <property type="match status" value="1"/>
</dbReference>